<proteinExistence type="predicted"/>
<keyword evidence="2" id="KW-1185">Reference proteome</keyword>
<evidence type="ECO:0000313" key="2">
    <source>
        <dbReference type="Proteomes" id="UP000325081"/>
    </source>
</evidence>
<gene>
    <name evidence="1" type="ORF">STAS_31149</name>
</gene>
<reference evidence="2" key="1">
    <citation type="journal article" date="2019" name="Curr. Biol.">
        <title>Genome Sequence of Striga asiatica Provides Insight into the Evolution of Plant Parasitism.</title>
        <authorList>
            <person name="Yoshida S."/>
            <person name="Kim S."/>
            <person name="Wafula E.K."/>
            <person name="Tanskanen J."/>
            <person name="Kim Y.M."/>
            <person name="Honaas L."/>
            <person name="Yang Z."/>
            <person name="Spallek T."/>
            <person name="Conn C.E."/>
            <person name="Ichihashi Y."/>
            <person name="Cheong K."/>
            <person name="Cui S."/>
            <person name="Der J.P."/>
            <person name="Gundlach H."/>
            <person name="Jiao Y."/>
            <person name="Hori C."/>
            <person name="Ishida J.K."/>
            <person name="Kasahara H."/>
            <person name="Kiba T."/>
            <person name="Kim M.S."/>
            <person name="Koo N."/>
            <person name="Laohavisit A."/>
            <person name="Lee Y.H."/>
            <person name="Lumba S."/>
            <person name="McCourt P."/>
            <person name="Mortimer J.C."/>
            <person name="Mutuku J.M."/>
            <person name="Nomura T."/>
            <person name="Sasaki-Sekimoto Y."/>
            <person name="Seto Y."/>
            <person name="Wang Y."/>
            <person name="Wakatake T."/>
            <person name="Sakakibara H."/>
            <person name="Demura T."/>
            <person name="Yamaguchi S."/>
            <person name="Yoneyama K."/>
            <person name="Manabe R.I."/>
            <person name="Nelson D.C."/>
            <person name="Schulman A.H."/>
            <person name="Timko M.P."/>
            <person name="dePamphilis C.W."/>
            <person name="Choi D."/>
            <person name="Shirasu K."/>
        </authorList>
    </citation>
    <scope>NUCLEOTIDE SEQUENCE [LARGE SCALE GENOMIC DNA]</scope>
    <source>
        <strain evidence="2">cv. UVA1</strain>
    </source>
</reference>
<accession>A0A5A7R8H2</accession>
<protein>
    <submittedName>
        <fullName evidence="1">BTB/POZ domain with WD40/YVTN repeat-like protein</fullName>
    </submittedName>
</protein>
<name>A0A5A7R8H2_STRAF</name>
<comment type="caution">
    <text evidence="1">The sequence shown here is derived from an EMBL/GenBank/DDBJ whole genome shotgun (WGS) entry which is preliminary data.</text>
</comment>
<dbReference type="Proteomes" id="UP000325081">
    <property type="component" value="Unassembled WGS sequence"/>
</dbReference>
<evidence type="ECO:0000313" key="1">
    <source>
        <dbReference type="EMBL" id="GER53600.1"/>
    </source>
</evidence>
<organism evidence="1 2">
    <name type="scientific">Striga asiatica</name>
    <name type="common">Asiatic witchweed</name>
    <name type="synonym">Buchnera asiatica</name>
    <dbReference type="NCBI Taxonomy" id="4170"/>
    <lineage>
        <taxon>Eukaryota</taxon>
        <taxon>Viridiplantae</taxon>
        <taxon>Streptophyta</taxon>
        <taxon>Embryophyta</taxon>
        <taxon>Tracheophyta</taxon>
        <taxon>Spermatophyta</taxon>
        <taxon>Magnoliopsida</taxon>
        <taxon>eudicotyledons</taxon>
        <taxon>Gunneridae</taxon>
        <taxon>Pentapetalae</taxon>
        <taxon>asterids</taxon>
        <taxon>lamiids</taxon>
        <taxon>Lamiales</taxon>
        <taxon>Orobanchaceae</taxon>
        <taxon>Buchnereae</taxon>
        <taxon>Striga</taxon>
    </lineage>
</organism>
<sequence>MEKIRVHSVKLTYNRWGVEKRLNPKSDQSFNIRNIPKTRKIFVFTSYHTISRRRVILLNPRQGKVTKEYTFLAGEDEEEEEEEEEDWGLFSSSPSISAFRIAVIHSNKTSSASYATSFSFSSQIWTACSFTCRLPASPRTALMDLNSLSSLLIFFPTPVMSWTSRLMSWSMINVSSVRTTPMIGSDISLELDNAKKGTFGIGC</sequence>
<dbReference type="EMBL" id="BKCP01010626">
    <property type="protein sequence ID" value="GER53600.1"/>
    <property type="molecule type" value="Genomic_DNA"/>
</dbReference>
<dbReference type="AlphaFoldDB" id="A0A5A7R8H2"/>